<dbReference type="PANTHER" id="PTHR33164:SF43">
    <property type="entry name" value="HTH-TYPE TRANSCRIPTIONAL REPRESSOR YETL"/>
    <property type="match status" value="1"/>
</dbReference>
<dbReference type="PROSITE" id="PS01117">
    <property type="entry name" value="HTH_MARR_1"/>
    <property type="match status" value="1"/>
</dbReference>
<dbReference type="EMBL" id="BMZO01000002">
    <property type="protein sequence ID" value="GHC65070.1"/>
    <property type="molecule type" value="Genomic_DNA"/>
</dbReference>
<evidence type="ECO:0000313" key="5">
    <source>
        <dbReference type="EMBL" id="GHC65070.1"/>
    </source>
</evidence>
<dbReference type="GO" id="GO:0003700">
    <property type="term" value="F:DNA-binding transcription factor activity"/>
    <property type="evidence" value="ECO:0007669"/>
    <property type="project" value="InterPro"/>
</dbReference>
<dbReference type="GO" id="GO:0003677">
    <property type="term" value="F:DNA binding"/>
    <property type="evidence" value="ECO:0007669"/>
    <property type="project" value="UniProtKB-KW"/>
</dbReference>
<reference evidence="5" key="2">
    <citation type="submission" date="2020-09" db="EMBL/GenBank/DDBJ databases">
        <authorList>
            <person name="Sun Q."/>
            <person name="Kim S."/>
        </authorList>
    </citation>
    <scope>NUCLEOTIDE SEQUENCE</scope>
    <source>
        <strain evidence="5">KCTC 42097</strain>
    </source>
</reference>
<dbReference type="Gene3D" id="1.10.10.10">
    <property type="entry name" value="Winged helix-like DNA-binding domain superfamily/Winged helix DNA-binding domain"/>
    <property type="match status" value="1"/>
</dbReference>
<dbReference type="SMART" id="SM00347">
    <property type="entry name" value="HTH_MARR"/>
    <property type="match status" value="1"/>
</dbReference>
<dbReference type="RefSeq" id="WP_189488040.1">
    <property type="nucleotide sequence ID" value="NZ_BMZO01000002.1"/>
</dbReference>
<dbReference type="Pfam" id="PF12802">
    <property type="entry name" value="MarR_2"/>
    <property type="match status" value="1"/>
</dbReference>
<feature type="domain" description="HTH marR-type" evidence="4">
    <location>
        <begin position="5"/>
        <end position="141"/>
    </location>
</feature>
<dbReference type="InterPro" id="IPR023187">
    <property type="entry name" value="Tscrpt_reg_MarR-type_CS"/>
</dbReference>
<evidence type="ECO:0000256" key="3">
    <source>
        <dbReference type="ARBA" id="ARBA00023163"/>
    </source>
</evidence>
<gene>
    <name evidence="5" type="ORF">GCM10010136_07550</name>
</gene>
<proteinExistence type="predicted"/>
<dbReference type="PRINTS" id="PR00598">
    <property type="entry name" value="HTHMARR"/>
</dbReference>
<dbReference type="Proteomes" id="UP000641137">
    <property type="component" value="Unassembled WGS sequence"/>
</dbReference>
<accession>A0A8J3DGP4</accession>
<keyword evidence="1" id="KW-0805">Transcription regulation</keyword>
<dbReference type="SUPFAM" id="SSF46785">
    <property type="entry name" value="Winged helix' DNA-binding domain"/>
    <property type="match status" value="1"/>
</dbReference>
<name>A0A8J3DGP4_9HYPH</name>
<dbReference type="PROSITE" id="PS50995">
    <property type="entry name" value="HTH_MARR_2"/>
    <property type="match status" value="1"/>
</dbReference>
<keyword evidence="6" id="KW-1185">Reference proteome</keyword>
<comment type="caution">
    <text evidence="5">The sequence shown here is derived from an EMBL/GenBank/DDBJ whole genome shotgun (WGS) entry which is preliminary data.</text>
</comment>
<protein>
    <submittedName>
        <fullName evidence="5">MarR family transcriptional regulator</fullName>
    </submittedName>
</protein>
<dbReference type="AlphaFoldDB" id="A0A8J3DGP4"/>
<evidence type="ECO:0000256" key="2">
    <source>
        <dbReference type="ARBA" id="ARBA00023125"/>
    </source>
</evidence>
<dbReference type="InterPro" id="IPR036388">
    <property type="entry name" value="WH-like_DNA-bd_sf"/>
</dbReference>
<keyword evidence="3" id="KW-0804">Transcription</keyword>
<dbReference type="InterPro" id="IPR000835">
    <property type="entry name" value="HTH_MarR-typ"/>
</dbReference>
<keyword evidence="2" id="KW-0238">DNA-binding</keyword>
<dbReference type="InterPro" id="IPR039422">
    <property type="entry name" value="MarR/SlyA-like"/>
</dbReference>
<evidence type="ECO:0000256" key="1">
    <source>
        <dbReference type="ARBA" id="ARBA00023015"/>
    </source>
</evidence>
<evidence type="ECO:0000259" key="4">
    <source>
        <dbReference type="PROSITE" id="PS50995"/>
    </source>
</evidence>
<dbReference type="InterPro" id="IPR036390">
    <property type="entry name" value="WH_DNA-bd_sf"/>
</dbReference>
<reference evidence="5" key="1">
    <citation type="journal article" date="2014" name="Int. J. Syst. Evol. Microbiol.">
        <title>Complete genome sequence of Corynebacterium casei LMG S-19264T (=DSM 44701T), isolated from a smear-ripened cheese.</title>
        <authorList>
            <consortium name="US DOE Joint Genome Institute (JGI-PGF)"/>
            <person name="Walter F."/>
            <person name="Albersmeier A."/>
            <person name="Kalinowski J."/>
            <person name="Ruckert C."/>
        </authorList>
    </citation>
    <scope>NUCLEOTIDE SEQUENCE</scope>
    <source>
        <strain evidence="5">KCTC 42097</strain>
    </source>
</reference>
<dbReference type="PANTHER" id="PTHR33164">
    <property type="entry name" value="TRANSCRIPTIONAL REGULATOR, MARR FAMILY"/>
    <property type="match status" value="1"/>
</dbReference>
<dbReference type="GO" id="GO:0006950">
    <property type="term" value="P:response to stress"/>
    <property type="evidence" value="ECO:0007669"/>
    <property type="project" value="TreeGrafter"/>
</dbReference>
<evidence type="ECO:0000313" key="6">
    <source>
        <dbReference type="Proteomes" id="UP000641137"/>
    </source>
</evidence>
<sequence length="147" mass="16163">MKASSEDIGHLVLEVFRLNGRLLAAGDSVVGKLGLTSARWQILGAVMRHDRLHTVSELAREAGVTRQAVQRVTNALVQEGLLSKVENSKDKRAPLLDATALGREIYDKADKARREWLAGVAEGLSVEEVSQSIRLLLRIQRSLELSL</sequence>
<organism evidence="5 6">
    <name type="scientific">Limoniibacter endophyticus</name>
    <dbReference type="NCBI Taxonomy" id="1565040"/>
    <lineage>
        <taxon>Bacteria</taxon>
        <taxon>Pseudomonadati</taxon>
        <taxon>Pseudomonadota</taxon>
        <taxon>Alphaproteobacteria</taxon>
        <taxon>Hyphomicrobiales</taxon>
        <taxon>Bartonellaceae</taxon>
        <taxon>Limoniibacter</taxon>
    </lineage>
</organism>